<sequence>MAIGESSMAIGESSMAAQRKEIAAASALDRKNFPVGMRIVAVDDCKISLRLLSKLLSKCEYQVTCFTNAVEALNTIREKKDEIDLVITDVHMPEIDGFQLLEIAGLELDLPVIMLSANDTKESVMKGVMHGACDYLIKPVRIEELRVIWKHVARRRRPLEEFNLDSINNNHETIGDDNAEAVRSGTRARIATGKRRKEDDSDEDDSDEMESERTTKKKARVVWTPDLHRKFVNAVSEIGVDKAVPKSILEKMKVEKLTRENVASHLQKYRLYLKRLNSNPHALEAAFDLRNPFSLDLHSFERFRNFHAHGRYRQAANNTSPFHSTRFNNFSVNSPSPSVMPNLAPSSPLTQIGGFTHAGTNNFTLTNNTMNNNNQMNLLRGVNGMNSFPSTSNSNYFTHANNNTNYLTMTFPPPASGPLAAPLGYPMTNLPPISGPISLLGPQFGARPNLIGNELQQVVPSFNTFGSVPNPSITGNPNNINFGPFINNPATTRAVMSAGMGVGPVRSQGSGGFGGTPFGAANNVADHMSSSSIHSGDDVSISGLDELLASMQPGEGVDSLPFMDDDFFN</sequence>
<dbReference type="GO" id="GO:0000160">
    <property type="term" value="P:phosphorelay signal transduction system"/>
    <property type="evidence" value="ECO:0007669"/>
    <property type="project" value="UniProtKB-KW"/>
</dbReference>
<dbReference type="Gene3D" id="3.40.50.2300">
    <property type="match status" value="1"/>
</dbReference>
<dbReference type="SUPFAM" id="SSF46689">
    <property type="entry name" value="Homeodomain-like"/>
    <property type="match status" value="1"/>
</dbReference>
<feature type="modified residue" description="4-aspartylphosphate" evidence="9">
    <location>
        <position position="89"/>
    </location>
</feature>
<dbReference type="Pfam" id="PF00249">
    <property type="entry name" value="Myb_DNA-binding"/>
    <property type="match status" value="1"/>
</dbReference>
<dbReference type="OrthoDB" id="60033at2759"/>
<evidence type="ECO:0000256" key="3">
    <source>
        <dbReference type="ARBA" id="ARBA00023012"/>
    </source>
</evidence>
<protein>
    <submittedName>
        <fullName evidence="13">Two-component response regulator ARR12-like protein</fullName>
    </submittedName>
</protein>
<dbReference type="Gene3D" id="1.10.10.60">
    <property type="entry name" value="Homeodomain-like"/>
    <property type="match status" value="1"/>
</dbReference>
<dbReference type="CDD" id="cd17584">
    <property type="entry name" value="REC_typeB_ARR-like"/>
    <property type="match status" value="1"/>
</dbReference>
<keyword evidence="14" id="KW-1185">Reference proteome</keyword>
<evidence type="ECO:0000256" key="7">
    <source>
        <dbReference type="ARBA" id="ARBA00023163"/>
    </source>
</evidence>
<dbReference type="PANTHER" id="PTHR43874">
    <property type="entry name" value="TWO-COMPONENT RESPONSE REGULATOR"/>
    <property type="match status" value="1"/>
</dbReference>
<organism evidence="13 14">
    <name type="scientific">Carex littledalei</name>
    <dbReference type="NCBI Taxonomy" id="544730"/>
    <lineage>
        <taxon>Eukaryota</taxon>
        <taxon>Viridiplantae</taxon>
        <taxon>Streptophyta</taxon>
        <taxon>Embryophyta</taxon>
        <taxon>Tracheophyta</taxon>
        <taxon>Spermatophyta</taxon>
        <taxon>Magnoliopsida</taxon>
        <taxon>Liliopsida</taxon>
        <taxon>Poales</taxon>
        <taxon>Cyperaceae</taxon>
        <taxon>Cyperoideae</taxon>
        <taxon>Cariceae</taxon>
        <taxon>Carex</taxon>
        <taxon>Carex subgen. Euthyceras</taxon>
    </lineage>
</organism>
<dbReference type="SMART" id="SM00448">
    <property type="entry name" value="REC"/>
    <property type="match status" value="1"/>
</dbReference>
<keyword evidence="7" id="KW-0804">Transcription</keyword>
<feature type="domain" description="HTH myb-type" evidence="12">
    <location>
        <begin position="215"/>
        <end position="274"/>
    </location>
</feature>
<evidence type="ECO:0000256" key="10">
    <source>
        <dbReference type="SAM" id="MobiDB-lite"/>
    </source>
</evidence>
<evidence type="ECO:0000256" key="9">
    <source>
        <dbReference type="PROSITE-ProRule" id="PRU00169"/>
    </source>
</evidence>
<name>A0A833VNL6_9POAL</name>
<dbReference type="InterPro" id="IPR011006">
    <property type="entry name" value="CheY-like_superfamily"/>
</dbReference>
<keyword evidence="6" id="KW-0010">Activator</keyword>
<dbReference type="PROSITE" id="PS50110">
    <property type="entry name" value="RESPONSE_REGULATORY"/>
    <property type="match status" value="1"/>
</dbReference>
<dbReference type="PANTHER" id="PTHR43874:SF217">
    <property type="entry name" value="TWO-COMPONENT RESPONSE REGULATOR ORR24-LIKE ISOFORM X1"/>
    <property type="match status" value="1"/>
</dbReference>
<dbReference type="GO" id="GO:0003677">
    <property type="term" value="F:DNA binding"/>
    <property type="evidence" value="ECO:0007669"/>
    <property type="project" value="UniProtKB-KW"/>
</dbReference>
<dbReference type="NCBIfam" id="TIGR01557">
    <property type="entry name" value="myb_SHAQKYF"/>
    <property type="match status" value="1"/>
</dbReference>
<evidence type="ECO:0000256" key="6">
    <source>
        <dbReference type="ARBA" id="ARBA00023159"/>
    </source>
</evidence>
<dbReference type="Pfam" id="PF00072">
    <property type="entry name" value="Response_reg"/>
    <property type="match status" value="1"/>
</dbReference>
<keyword evidence="2 9" id="KW-0597">Phosphoprotein</keyword>
<evidence type="ECO:0000256" key="4">
    <source>
        <dbReference type="ARBA" id="ARBA00023015"/>
    </source>
</evidence>
<evidence type="ECO:0000256" key="2">
    <source>
        <dbReference type="ARBA" id="ARBA00022553"/>
    </source>
</evidence>
<evidence type="ECO:0000256" key="1">
    <source>
        <dbReference type="ARBA" id="ARBA00004123"/>
    </source>
</evidence>
<evidence type="ECO:0000313" key="13">
    <source>
        <dbReference type="EMBL" id="KAF3329594.1"/>
    </source>
</evidence>
<dbReference type="PROSITE" id="PS51294">
    <property type="entry name" value="HTH_MYB"/>
    <property type="match status" value="1"/>
</dbReference>
<dbReference type="EMBL" id="SWLB01000014">
    <property type="protein sequence ID" value="KAF3329594.1"/>
    <property type="molecule type" value="Genomic_DNA"/>
</dbReference>
<dbReference type="InterPro" id="IPR006447">
    <property type="entry name" value="Myb_dom_plants"/>
</dbReference>
<dbReference type="Proteomes" id="UP000623129">
    <property type="component" value="Unassembled WGS sequence"/>
</dbReference>
<evidence type="ECO:0000313" key="14">
    <source>
        <dbReference type="Proteomes" id="UP000623129"/>
    </source>
</evidence>
<gene>
    <name evidence="13" type="ORF">FCM35_KLT04925</name>
</gene>
<keyword evidence="8" id="KW-0539">Nucleus</keyword>
<accession>A0A833VNL6</accession>
<evidence type="ECO:0000256" key="5">
    <source>
        <dbReference type="ARBA" id="ARBA00023125"/>
    </source>
</evidence>
<dbReference type="GO" id="GO:0009736">
    <property type="term" value="P:cytokinin-activated signaling pathway"/>
    <property type="evidence" value="ECO:0007669"/>
    <property type="project" value="InterPro"/>
</dbReference>
<dbReference type="InterPro" id="IPR001789">
    <property type="entry name" value="Sig_transdc_resp-reg_receiver"/>
</dbReference>
<keyword evidence="5" id="KW-0238">DNA-binding</keyword>
<comment type="subcellular location">
    <subcellularLocation>
        <location evidence="1">Nucleus</location>
    </subcellularLocation>
</comment>
<feature type="region of interest" description="Disordered" evidence="10">
    <location>
        <begin position="168"/>
        <end position="217"/>
    </location>
</feature>
<keyword evidence="4" id="KW-0805">Transcription regulation</keyword>
<dbReference type="InterPro" id="IPR017930">
    <property type="entry name" value="Myb_dom"/>
</dbReference>
<keyword evidence="3" id="KW-0902">Two-component regulatory system</keyword>
<dbReference type="InterPro" id="IPR009057">
    <property type="entry name" value="Homeodomain-like_sf"/>
</dbReference>
<dbReference type="GO" id="GO:0005634">
    <property type="term" value="C:nucleus"/>
    <property type="evidence" value="ECO:0007669"/>
    <property type="project" value="UniProtKB-SubCell"/>
</dbReference>
<comment type="caution">
    <text evidence="13">The sequence shown here is derived from an EMBL/GenBank/DDBJ whole genome shotgun (WGS) entry which is preliminary data.</text>
</comment>
<evidence type="ECO:0000259" key="12">
    <source>
        <dbReference type="PROSITE" id="PS51294"/>
    </source>
</evidence>
<proteinExistence type="predicted"/>
<dbReference type="InterPro" id="IPR001005">
    <property type="entry name" value="SANT/Myb"/>
</dbReference>
<dbReference type="InterPro" id="IPR045279">
    <property type="entry name" value="ARR-like"/>
</dbReference>
<dbReference type="AlphaFoldDB" id="A0A833VNL6"/>
<dbReference type="SUPFAM" id="SSF52172">
    <property type="entry name" value="CheY-like"/>
    <property type="match status" value="1"/>
</dbReference>
<reference evidence="13" key="1">
    <citation type="submission" date="2020-01" db="EMBL/GenBank/DDBJ databases">
        <title>Genome sequence of Kobresia littledalei, the first chromosome-level genome in the family Cyperaceae.</title>
        <authorList>
            <person name="Qu G."/>
        </authorList>
    </citation>
    <scope>NUCLEOTIDE SEQUENCE</scope>
    <source>
        <strain evidence="13">C.B.Clarke</strain>
        <tissue evidence="13">Leaf</tissue>
    </source>
</reference>
<feature type="compositionally biased region" description="Acidic residues" evidence="10">
    <location>
        <begin position="200"/>
        <end position="210"/>
    </location>
</feature>
<evidence type="ECO:0000256" key="8">
    <source>
        <dbReference type="ARBA" id="ARBA00023242"/>
    </source>
</evidence>
<evidence type="ECO:0000259" key="11">
    <source>
        <dbReference type="PROSITE" id="PS50110"/>
    </source>
</evidence>
<feature type="domain" description="Response regulatory" evidence="11">
    <location>
        <begin position="38"/>
        <end position="153"/>
    </location>
</feature>
<dbReference type="FunFam" id="1.10.10.60:FF:000007">
    <property type="entry name" value="Two-component response regulator"/>
    <property type="match status" value="1"/>
</dbReference>